<keyword evidence="2" id="KW-1003">Cell membrane</keyword>
<organism evidence="9 10">
    <name type="scientific">Sandaracinus amylolyticus</name>
    <dbReference type="NCBI Taxonomy" id="927083"/>
    <lineage>
        <taxon>Bacteria</taxon>
        <taxon>Pseudomonadati</taxon>
        <taxon>Myxococcota</taxon>
        <taxon>Polyangia</taxon>
        <taxon>Polyangiales</taxon>
        <taxon>Sandaracinaceae</taxon>
        <taxon>Sandaracinus</taxon>
    </lineage>
</organism>
<dbReference type="OrthoDB" id="134460at2"/>
<evidence type="ECO:0000256" key="6">
    <source>
        <dbReference type="ARBA" id="ARBA00022989"/>
    </source>
</evidence>
<dbReference type="GO" id="GO:0009103">
    <property type="term" value="P:lipopolysaccharide biosynthetic process"/>
    <property type="evidence" value="ECO:0007669"/>
    <property type="project" value="UniProtKB-ARBA"/>
</dbReference>
<dbReference type="KEGG" id="samy:DB32_003046"/>
<protein>
    <submittedName>
        <fullName evidence="9">Uncharacterized protein</fullName>
    </submittedName>
</protein>
<dbReference type="RefSeq" id="WP_053233119.1">
    <property type="nucleotide sequence ID" value="NZ_CP011125.1"/>
</dbReference>
<evidence type="ECO:0000313" key="9">
    <source>
        <dbReference type="EMBL" id="AKF05897.1"/>
    </source>
</evidence>
<evidence type="ECO:0000256" key="5">
    <source>
        <dbReference type="ARBA" id="ARBA00022692"/>
    </source>
</evidence>
<dbReference type="STRING" id="927083.DB32_003046"/>
<evidence type="ECO:0000256" key="2">
    <source>
        <dbReference type="ARBA" id="ARBA00022475"/>
    </source>
</evidence>
<dbReference type="EMBL" id="CP011125">
    <property type="protein sequence ID" value="AKF05897.1"/>
    <property type="molecule type" value="Genomic_DNA"/>
</dbReference>
<feature type="transmembrane region" description="Helical" evidence="8">
    <location>
        <begin position="391"/>
        <end position="408"/>
    </location>
</feature>
<evidence type="ECO:0000256" key="3">
    <source>
        <dbReference type="ARBA" id="ARBA00022676"/>
    </source>
</evidence>
<name>A0A0F6YHN3_9BACT</name>
<gene>
    <name evidence="9" type="ORF">DB32_003046</name>
</gene>
<evidence type="ECO:0000256" key="8">
    <source>
        <dbReference type="SAM" id="Phobius"/>
    </source>
</evidence>
<proteinExistence type="predicted"/>
<keyword evidence="7 8" id="KW-0472">Membrane</keyword>
<dbReference type="AlphaFoldDB" id="A0A0F6YHN3"/>
<dbReference type="Proteomes" id="UP000034883">
    <property type="component" value="Chromosome"/>
</dbReference>
<keyword evidence="3" id="KW-0328">Glycosyltransferase</keyword>
<feature type="transmembrane region" description="Helical" evidence="8">
    <location>
        <begin position="420"/>
        <end position="440"/>
    </location>
</feature>
<keyword evidence="10" id="KW-1185">Reference proteome</keyword>
<evidence type="ECO:0000256" key="7">
    <source>
        <dbReference type="ARBA" id="ARBA00023136"/>
    </source>
</evidence>
<feature type="transmembrane region" description="Helical" evidence="8">
    <location>
        <begin position="338"/>
        <end position="356"/>
    </location>
</feature>
<keyword evidence="6 8" id="KW-1133">Transmembrane helix</keyword>
<dbReference type="GO" id="GO:0005886">
    <property type="term" value="C:plasma membrane"/>
    <property type="evidence" value="ECO:0007669"/>
    <property type="project" value="UniProtKB-SubCell"/>
</dbReference>
<feature type="transmembrane region" description="Helical" evidence="8">
    <location>
        <begin position="368"/>
        <end position="385"/>
    </location>
</feature>
<feature type="transmembrane region" description="Helical" evidence="8">
    <location>
        <begin position="130"/>
        <end position="151"/>
    </location>
</feature>
<feature type="transmembrane region" description="Helical" evidence="8">
    <location>
        <begin position="208"/>
        <end position="237"/>
    </location>
</feature>
<dbReference type="InterPro" id="IPR050297">
    <property type="entry name" value="LipidA_mod_glycosyltrf_83"/>
</dbReference>
<keyword evidence="5 8" id="KW-0812">Transmembrane</keyword>
<evidence type="ECO:0000256" key="1">
    <source>
        <dbReference type="ARBA" id="ARBA00004651"/>
    </source>
</evidence>
<sequence>MRAPRATAASARLAAIIIVLSTLLGGAARLVTVTWGSPFLFHPDERGFVMWEAAGIEWRGLVHDDWRPRTTTYGPLMYELAIGLKWTFLGGIDEARREAAQYGDEWAYVTAANERWREGEPFSFLRWTHLVRAAGAIGSALAILLMGLAAWRLSGPRAGAITAVLTASSAGLVQASHYATTDSLLIVQIAMLLHASALLARARSTWPAIYAGLALGAMAATKMTGLLLLAVVPIAIASSGAGEGALRSDRAIAWRVVPRLAAAMTTRRFVIVVVVMLAVYAVLCPWAIVDRDAYFDVPEHLSGRGVLLQQYRDSEYGFYDWRYPFNGTPRYLYQLTHVLPYALGVPVMLAGIAGLLRGLRRDATVDARIALAAALPTFLLVGSWGVKTIRYALPIVPGLVLAAGVLLARALDRGAVVRAIAALVLAAGIARGVAFTGMFLHDDPRVLAGRWLLERLEPGDTIVVDPEGSYTAPLGANEDGVGVDRTAIPGVRVRRLWQSRPTDVPSHVDSMLRDARFVVVGELYRRRGMHPESPWRAPAHARFYRALFDGETGFELVATFPRAPSFGPFRWDESDAEAFAVAFDHMPVYVFERRGEYRSPFAPSR</sequence>
<evidence type="ECO:0000313" key="10">
    <source>
        <dbReference type="Proteomes" id="UP000034883"/>
    </source>
</evidence>
<dbReference type="PANTHER" id="PTHR33908">
    <property type="entry name" value="MANNOSYLTRANSFERASE YKCB-RELATED"/>
    <property type="match status" value="1"/>
</dbReference>
<dbReference type="GO" id="GO:0016763">
    <property type="term" value="F:pentosyltransferase activity"/>
    <property type="evidence" value="ECO:0007669"/>
    <property type="project" value="TreeGrafter"/>
</dbReference>
<keyword evidence="4" id="KW-0808">Transferase</keyword>
<accession>A0A0F6YHN3</accession>
<reference evidence="9 10" key="1">
    <citation type="submission" date="2015-03" db="EMBL/GenBank/DDBJ databases">
        <title>Genome assembly of Sandaracinus amylolyticus DSM 53668.</title>
        <authorList>
            <person name="Sharma G."/>
            <person name="Subramanian S."/>
        </authorList>
    </citation>
    <scope>NUCLEOTIDE SEQUENCE [LARGE SCALE GENOMIC DNA]</scope>
    <source>
        <strain evidence="9 10">DSM 53668</strain>
    </source>
</reference>
<dbReference type="PANTHER" id="PTHR33908:SF11">
    <property type="entry name" value="MEMBRANE PROTEIN"/>
    <property type="match status" value="1"/>
</dbReference>
<comment type="subcellular location">
    <subcellularLocation>
        <location evidence="1">Cell membrane</location>
        <topology evidence="1">Multi-pass membrane protein</topology>
    </subcellularLocation>
</comment>
<feature type="transmembrane region" description="Helical" evidence="8">
    <location>
        <begin position="269"/>
        <end position="288"/>
    </location>
</feature>
<evidence type="ECO:0000256" key="4">
    <source>
        <dbReference type="ARBA" id="ARBA00022679"/>
    </source>
</evidence>